<reference evidence="1 2" key="1">
    <citation type="submission" date="2020-04" db="EMBL/GenBank/DDBJ databases">
        <title>Perkinsus olseni comparative genomics.</title>
        <authorList>
            <person name="Bogema D.R."/>
        </authorList>
    </citation>
    <scope>NUCLEOTIDE SEQUENCE [LARGE SCALE GENOMIC DNA]</scope>
    <source>
        <strain evidence="1 2">ATCC PRA-207</strain>
    </source>
</reference>
<dbReference type="EMBL" id="JABANO010001648">
    <property type="protein sequence ID" value="KAF4758271.1"/>
    <property type="molecule type" value="Genomic_DNA"/>
</dbReference>
<accession>A0A7J6UMQ0</accession>
<organism evidence="1 2">
    <name type="scientific">Perkinsus olseni</name>
    <name type="common">Perkinsus atlanticus</name>
    <dbReference type="NCBI Taxonomy" id="32597"/>
    <lineage>
        <taxon>Eukaryota</taxon>
        <taxon>Sar</taxon>
        <taxon>Alveolata</taxon>
        <taxon>Perkinsozoa</taxon>
        <taxon>Perkinsea</taxon>
        <taxon>Perkinsida</taxon>
        <taxon>Perkinsidae</taxon>
        <taxon>Perkinsus</taxon>
    </lineage>
</organism>
<name>A0A7J6UMQ0_PEROL</name>
<protein>
    <submittedName>
        <fullName evidence="1">Uncharacterized protein</fullName>
    </submittedName>
</protein>
<proteinExistence type="predicted"/>
<feature type="non-terminal residue" evidence="1">
    <location>
        <position position="1"/>
    </location>
</feature>
<sequence>PGTCLGWSPSASSDVRDVDLLCKRVAVDISNSQMGPRSEPELARATNILRVTRNFILSSEHFPMSHLFGVILLLALNALLQAQPSGKYCGSPSSPAGNSTVYVTMTSQTTFDITVGFSPTGGQDVASTKTGVTYEYDSSTGRITVTDVNQLLILISDIGAPFDRSELSNTTFWNGAIYVNLNAIQL</sequence>
<comment type="caution">
    <text evidence="1">The sequence shown here is derived from an EMBL/GenBank/DDBJ whole genome shotgun (WGS) entry which is preliminary data.</text>
</comment>
<evidence type="ECO:0000313" key="1">
    <source>
        <dbReference type="EMBL" id="KAF4758271.1"/>
    </source>
</evidence>
<dbReference type="Proteomes" id="UP000553632">
    <property type="component" value="Unassembled WGS sequence"/>
</dbReference>
<feature type="non-terminal residue" evidence="1">
    <location>
        <position position="186"/>
    </location>
</feature>
<evidence type="ECO:0000313" key="2">
    <source>
        <dbReference type="Proteomes" id="UP000553632"/>
    </source>
</evidence>
<dbReference type="AlphaFoldDB" id="A0A7J6UMQ0"/>
<gene>
    <name evidence="1" type="ORF">FOZ63_016614</name>
</gene>
<keyword evidence="2" id="KW-1185">Reference proteome</keyword>